<dbReference type="EMBL" id="JAQIZT010000001">
    <property type="protein sequence ID" value="KAJ7009323.1"/>
    <property type="molecule type" value="Genomic_DNA"/>
</dbReference>
<reference evidence="2 3" key="1">
    <citation type="journal article" date="2023" name="Mol. Ecol. Resour.">
        <title>Chromosome-level genome assembly of a triploid poplar Populus alba 'Berolinensis'.</title>
        <authorList>
            <person name="Chen S."/>
            <person name="Yu Y."/>
            <person name="Wang X."/>
            <person name="Wang S."/>
            <person name="Zhang T."/>
            <person name="Zhou Y."/>
            <person name="He R."/>
            <person name="Meng N."/>
            <person name="Wang Y."/>
            <person name="Liu W."/>
            <person name="Liu Z."/>
            <person name="Liu J."/>
            <person name="Guo Q."/>
            <person name="Huang H."/>
            <person name="Sederoff R.R."/>
            <person name="Wang G."/>
            <person name="Qu G."/>
            <person name="Chen S."/>
        </authorList>
    </citation>
    <scope>NUCLEOTIDE SEQUENCE [LARGE SCALE GENOMIC DNA]</scope>
    <source>
        <strain evidence="2">SC-2020</strain>
    </source>
</reference>
<evidence type="ECO:0000313" key="3">
    <source>
        <dbReference type="Proteomes" id="UP001164929"/>
    </source>
</evidence>
<evidence type="ECO:0000256" key="1">
    <source>
        <dbReference type="SAM" id="MobiDB-lite"/>
    </source>
</evidence>
<protein>
    <recommendedName>
        <fullName evidence="4">DUF4283 domain-containing protein</fullName>
    </recommendedName>
</protein>
<organism evidence="2 3">
    <name type="scientific">Populus alba x Populus x berolinensis</name>
    <dbReference type="NCBI Taxonomy" id="444605"/>
    <lineage>
        <taxon>Eukaryota</taxon>
        <taxon>Viridiplantae</taxon>
        <taxon>Streptophyta</taxon>
        <taxon>Embryophyta</taxon>
        <taxon>Tracheophyta</taxon>
        <taxon>Spermatophyta</taxon>
        <taxon>Magnoliopsida</taxon>
        <taxon>eudicotyledons</taxon>
        <taxon>Gunneridae</taxon>
        <taxon>Pentapetalae</taxon>
        <taxon>rosids</taxon>
        <taxon>fabids</taxon>
        <taxon>Malpighiales</taxon>
        <taxon>Salicaceae</taxon>
        <taxon>Saliceae</taxon>
        <taxon>Populus</taxon>
    </lineage>
</organism>
<sequence length="283" mass="31905">MVGSEVVQVVGLMVELEVHEEWKDLGDDGGPGDGASDTYGRDGSPSREFGVQRGLKQGDPLSPLLFDNATEGLFVHFHRASALDYSWDWAWISIIKLPIVGWKMECIGKMLQGFARLVGFDKTSVQSPALFALRILVGTKNVEILNTVIKMHLNGADFKIKIGEIDSTHYTLPESISYSMASLPTYIIQDKDEVSTETVIGEKQCGIIAFATAPCHIQFQTLSLIRYPRSLSDHCQFVLQSGQQDWGWRPFRFFNCWINHPSFMKDLHEFWQQCCHQFLGISL</sequence>
<accession>A0AAD6WDZ4</accession>
<dbReference type="Proteomes" id="UP001164929">
    <property type="component" value="Chromosome 1"/>
</dbReference>
<name>A0AAD6WDZ4_9ROSI</name>
<evidence type="ECO:0000313" key="2">
    <source>
        <dbReference type="EMBL" id="KAJ7009323.1"/>
    </source>
</evidence>
<proteinExistence type="predicted"/>
<feature type="region of interest" description="Disordered" evidence="1">
    <location>
        <begin position="23"/>
        <end position="52"/>
    </location>
</feature>
<comment type="caution">
    <text evidence="2">The sequence shown here is derived from an EMBL/GenBank/DDBJ whole genome shotgun (WGS) entry which is preliminary data.</text>
</comment>
<evidence type="ECO:0008006" key="4">
    <source>
        <dbReference type="Google" id="ProtNLM"/>
    </source>
</evidence>
<dbReference type="AlphaFoldDB" id="A0AAD6WDZ4"/>
<keyword evidence="3" id="KW-1185">Reference proteome</keyword>
<gene>
    <name evidence="2" type="ORF">NC653_000092</name>
</gene>